<evidence type="ECO:0000256" key="1">
    <source>
        <dbReference type="ARBA" id="ARBA00022898"/>
    </source>
</evidence>
<dbReference type="AlphaFoldDB" id="A0A2X4TM25"/>
<accession>A0A2X4TM25</accession>
<evidence type="ECO:0000259" key="3">
    <source>
        <dbReference type="Pfam" id="PF02347"/>
    </source>
</evidence>
<feature type="domain" description="Glycine cleavage system P-protein N-terminal" evidence="3">
    <location>
        <begin position="16"/>
        <end position="173"/>
    </location>
</feature>
<dbReference type="FunFam" id="3.40.640.10:FF:000199">
    <property type="entry name" value="Glycine dehydrogenase [decarboxylating], mitochondrial"/>
    <property type="match status" value="1"/>
</dbReference>
<dbReference type="InterPro" id="IPR015421">
    <property type="entry name" value="PyrdxlP-dep_Trfase_major"/>
</dbReference>
<proteinExistence type="predicted"/>
<name>A0A2X4TM25_SALER</name>
<gene>
    <name evidence="4" type="primary">gcvP_1</name>
    <name evidence="4" type="ORF">NCTC7307_00993</name>
</gene>
<keyword evidence="1" id="KW-0663">Pyridoxal phosphate</keyword>
<dbReference type="PANTHER" id="PTHR42806:SF1">
    <property type="entry name" value="GLYCINE DEHYDROGENASE (DECARBOXYLATING)"/>
    <property type="match status" value="1"/>
</dbReference>
<dbReference type="PANTHER" id="PTHR42806">
    <property type="entry name" value="GLYCINE CLEAVAGE SYSTEM P-PROTEIN"/>
    <property type="match status" value="1"/>
</dbReference>
<reference evidence="4 5" key="1">
    <citation type="submission" date="2018-06" db="EMBL/GenBank/DDBJ databases">
        <authorList>
            <consortium name="Pathogen Informatics"/>
            <person name="Doyle S."/>
        </authorList>
    </citation>
    <scope>NUCLEOTIDE SEQUENCE [LARGE SCALE GENOMIC DNA]</scope>
    <source>
        <strain evidence="4 5">NCTC7307</strain>
    </source>
</reference>
<evidence type="ECO:0000313" key="5">
    <source>
        <dbReference type="Proteomes" id="UP000248731"/>
    </source>
</evidence>
<dbReference type="Gene3D" id="3.40.640.10">
    <property type="entry name" value="Type I PLP-dependent aspartate aminotransferase-like (Major domain)"/>
    <property type="match status" value="1"/>
</dbReference>
<dbReference type="EMBL" id="LS483466">
    <property type="protein sequence ID" value="SQI21150.1"/>
    <property type="molecule type" value="Genomic_DNA"/>
</dbReference>
<dbReference type="InterPro" id="IPR015424">
    <property type="entry name" value="PyrdxlP-dep_Trfase"/>
</dbReference>
<dbReference type="SUPFAM" id="SSF53383">
    <property type="entry name" value="PLP-dependent transferases"/>
    <property type="match status" value="1"/>
</dbReference>
<evidence type="ECO:0000256" key="2">
    <source>
        <dbReference type="ARBA" id="ARBA00023002"/>
    </source>
</evidence>
<sequence length="177" mass="19296">MTQTLSQLENSGAFIERHIGPDAGQQQEMLNAVSAESLNALIGQIVPKDIQLATPPQVGEAATEYAALAELKAIVGRNKRFTSYIGMGYTAVQLPPVILRNMLENPGWYTAYTPYQPEVSQGRLEALLNFQQVTLDLTGLDMASASLLDEATAAAEAMAMAKRVSKLKNANRFFCRF</sequence>
<dbReference type="EC" id="1.4.4.2" evidence="4"/>
<dbReference type="InterPro" id="IPR049315">
    <property type="entry name" value="GDC-P_N"/>
</dbReference>
<evidence type="ECO:0000313" key="4">
    <source>
        <dbReference type="EMBL" id="SQI21150.1"/>
    </source>
</evidence>
<keyword evidence="5" id="KW-1185">Reference proteome</keyword>
<dbReference type="InterPro" id="IPR023010">
    <property type="entry name" value="GcvPA"/>
</dbReference>
<keyword evidence="2 4" id="KW-0560">Oxidoreductase</keyword>
<dbReference type="GO" id="GO:0004375">
    <property type="term" value="F:glycine dehydrogenase (decarboxylating) activity"/>
    <property type="evidence" value="ECO:0007669"/>
    <property type="project" value="UniProtKB-EC"/>
</dbReference>
<dbReference type="Pfam" id="PF02347">
    <property type="entry name" value="GDC-P"/>
    <property type="match status" value="1"/>
</dbReference>
<organism evidence="4 5">
    <name type="scientific">Salmonella enterica subsp. arizonae</name>
    <dbReference type="NCBI Taxonomy" id="59203"/>
    <lineage>
        <taxon>Bacteria</taxon>
        <taxon>Pseudomonadati</taxon>
        <taxon>Pseudomonadota</taxon>
        <taxon>Gammaproteobacteria</taxon>
        <taxon>Enterobacterales</taxon>
        <taxon>Enterobacteriaceae</taxon>
        <taxon>Salmonella</taxon>
    </lineage>
</organism>
<protein>
    <submittedName>
        <fullName evidence="4">Glycine cleavage complex protein P, glycine decarboxylase</fullName>
        <ecNumber evidence="4">1.4.4.2</ecNumber>
    </submittedName>
</protein>
<dbReference type="GO" id="GO:0009116">
    <property type="term" value="P:nucleoside metabolic process"/>
    <property type="evidence" value="ECO:0007669"/>
    <property type="project" value="InterPro"/>
</dbReference>
<dbReference type="Proteomes" id="UP000248731">
    <property type="component" value="Chromosome 1"/>
</dbReference>